<dbReference type="HOGENOM" id="CLU_3399496_0_0_1"/>
<dbReference type="AlphaFoldDB" id="X0HZH5"/>
<reference evidence="2" key="1">
    <citation type="submission" date="2011-11" db="EMBL/GenBank/DDBJ databases">
        <title>The Genome Sequence of Fusarium oxysporum PHW808.</title>
        <authorList>
            <consortium name="The Broad Institute Genome Sequencing Platform"/>
            <person name="Ma L.-J."/>
            <person name="Gale L.R."/>
            <person name="Schwartz D.C."/>
            <person name="Zhou S."/>
            <person name="Corby-Kistler H."/>
            <person name="Young S.K."/>
            <person name="Zeng Q."/>
            <person name="Gargeya S."/>
            <person name="Fitzgerald M."/>
            <person name="Haas B."/>
            <person name="Abouelleil A."/>
            <person name="Alvarado L."/>
            <person name="Arachchi H.M."/>
            <person name="Berlin A."/>
            <person name="Brown A."/>
            <person name="Chapman S.B."/>
            <person name="Chen Z."/>
            <person name="Dunbar C."/>
            <person name="Freedman E."/>
            <person name="Gearin G."/>
            <person name="Goldberg J."/>
            <person name="Griggs A."/>
            <person name="Gujja S."/>
            <person name="Heiman D."/>
            <person name="Howarth C."/>
            <person name="Larson L."/>
            <person name="Lui A."/>
            <person name="MacDonald P.J.P."/>
            <person name="Montmayeur A."/>
            <person name="Murphy C."/>
            <person name="Neiman D."/>
            <person name="Pearson M."/>
            <person name="Priest M."/>
            <person name="Roberts A."/>
            <person name="Saif S."/>
            <person name="Shea T."/>
            <person name="Shenoy N."/>
            <person name="Sisk P."/>
            <person name="Stolte C."/>
            <person name="Sykes S."/>
            <person name="Wortman J."/>
            <person name="Nusbaum C."/>
            <person name="Birren B."/>
        </authorList>
    </citation>
    <scope>NUCLEOTIDE SEQUENCE [LARGE SCALE GENOMIC DNA]</scope>
    <source>
        <strain evidence="2">54008</strain>
    </source>
</reference>
<reference evidence="2" key="2">
    <citation type="submission" date="2014-03" db="EMBL/GenBank/DDBJ databases">
        <title>The Genome Annotation of Fusarium oxysporum PHW808.</title>
        <authorList>
            <consortium name="The Broad Institute Genomics Platform"/>
            <person name="Ma L.-J."/>
            <person name="Corby-Kistler H."/>
            <person name="Broz K."/>
            <person name="Gale L.R."/>
            <person name="Jonkers W."/>
            <person name="O'Donnell K."/>
            <person name="Ploetz R."/>
            <person name="Steinberg C."/>
            <person name="Schwartz D.C."/>
            <person name="VanEtten H."/>
            <person name="Zhou S."/>
            <person name="Young S.K."/>
            <person name="Zeng Q."/>
            <person name="Gargeya S."/>
            <person name="Fitzgerald M."/>
            <person name="Abouelleil A."/>
            <person name="Alvarado L."/>
            <person name="Chapman S.B."/>
            <person name="Gainer-Dewar J."/>
            <person name="Goldberg J."/>
            <person name="Griggs A."/>
            <person name="Gujja S."/>
            <person name="Hansen M."/>
            <person name="Howarth C."/>
            <person name="Imamovic A."/>
            <person name="Ireland A."/>
            <person name="Larimer J."/>
            <person name="McCowan C."/>
            <person name="Murphy C."/>
            <person name="Pearson M."/>
            <person name="Poon T.W."/>
            <person name="Priest M."/>
            <person name="Roberts A."/>
            <person name="Saif S."/>
            <person name="Shea T."/>
            <person name="Sykes S."/>
            <person name="Wortman J."/>
            <person name="Nusbaum C."/>
            <person name="Birren B."/>
        </authorList>
    </citation>
    <scope>NUCLEOTIDE SEQUENCE</scope>
    <source>
        <strain evidence="2">54008</strain>
    </source>
</reference>
<feature type="region of interest" description="Disordered" evidence="1">
    <location>
        <begin position="1"/>
        <end position="25"/>
    </location>
</feature>
<organism evidence="2">
    <name type="scientific">Fusarium oxysporum f. sp. conglutinans race 2 54008</name>
    <dbReference type="NCBI Taxonomy" id="1089457"/>
    <lineage>
        <taxon>Eukaryota</taxon>
        <taxon>Fungi</taxon>
        <taxon>Dikarya</taxon>
        <taxon>Ascomycota</taxon>
        <taxon>Pezizomycotina</taxon>
        <taxon>Sordariomycetes</taxon>
        <taxon>Hypocreomycetidae</taxon>
        <taxon>Hypocreales</taxon>
        <taxon>Nectriaceae</taxon>
        <taxon>Fusarium</taxon>
        <taxon>Fusarium oxysporum species complex</taxon>
    </lineage>
</organism>
<name>X0HZH5_FUSOX</name>
<accession>X0HZH5</accession>
<dbReference type="Proteomes" id="UP000030676">
    <property type="component" value="Unassembled WGS sequence"/>
</dbReference>
<protein>
    <submittedName>
        <fullName evidence="2">Uncharacterized protein</fullName>
    </submittedName>
</protein>
<evidence type="ECO:0000313" key="2">
    <source>
        <dbReference type="EMBL" id="EXL66494.1"/>
    </source>
</evidence>
<gene>
    <name evidence="2" type="ORF">FOPG_17333</name>
</gene>
<proteinExistence type="predicted"/>
<dbReference type="EMBL" id="KK033436">
    <property type="protein sequence ID" value="EXL66494.1"/>
    <property type="molecule type" value="Genomic_DNA"/>
</dbReference>
<sequence>MAGLQAQKGPAAPGDLHRRNPPALKTEIYLI</sequence>
<evidence type="ECO:0000256" key="1">
    <source>
        <dbReference type="SAM" id="MobiDB-lite"/>
    </source>
</evidence>